<dbReference type="InterPro" id="IPR003735">
    <property type="entry name" value="Metal_Tscrpt_repr"/>
</dbReference>
<gene>
    <name evidence="2" type="ORF">UFOPK2656_01169</name>
    <name evidence="3" type="ORF">UFOPK3099_02052</name>
    <name evidence="4" type="ORF">UFOPK3651_01455</name>
    <name evidence="5" type="ORF">UFOPK3931_02010</name>
    <name evidence="1" type="ORF">UFOPK4189_01558</name>
</gene>
<dbReference type="EMBL" id="CAESGF010000007">
    <property type="protein sequence ID" value="CAB4363783.1"/>
    <property type="molecule type" value="Genomic_DNA"/>
</dbReference>
<evidence type="ECO:0000313" key="1">
    <source>
        <dbReference type="EMBL" id="CAB4363783.1"/>
    </source>
</evidence>
<sequence>MQLPEETTADLLRRLARIEGQVRGVQAMLRDGRECREIVAQLSAAGKALDQVGFKMLATGMAACLAHPEVAGESGFDLEEVEKLFLKLA</sequence>
<protein>
    <submittedName>
        <fullName evidence="3">Unannotated protein</fullName>
    </submittedName>
</protein>
<proteinExistence type="predicted"/>
<dbReference type="EMBL" id="CAFAAV010000182">
    <property type="protein sequence ID" value="CAB4830679.1"/>
    <property type="molecule type" value="Genomic_DNA"/>
</dbReference>
<dbReference type="GO" id="GO:0003677">
    <property type="term" value="F:DNA binding"/>
    <property type="evidence" value="ECO:0007669"/>
    <property type="project" value="InterPro"/>
</dbReference>
<dbReference type="PANTHER" id="PTHR33677:SF5">
    <property type="entry name" value="TRANSCRIPTIONAL REPRESSOR FRMR"/>
    <property type="match status" value="1"/>
</dbReference>
<dbReference type="CDD" id="cd10148">
    <property type="entry name" value="CsoR-like_DUF156"/>
    <property type="match status" value="1"/>
</dbReference>
<accession>A0A6J7AES0</accession>
<evidence type="ECO:0000313" key="3">
    <source>
        <dbReference type="EMBL" id="CAB4830679.1"/>
    </source>
</evidence>
<evidence type="ECO:0000313" key="5">
    <source>
        <dbReference type="EMBL" id="CAB4999107.1"/>
    </source>
</evidence>
<dbReference type="Pfam" id="PF02583">
    <property type="entry name" value="Trns_repr_metal"/>
    <property type="match status" value="1"/>
</dbReference>
<dbReference type="EMBL" id="CAEZYF010000005">
    <property type="protein sequence ID" value="CAB4718799.1"/>
    <property type="molecule type" value="Genomic_DNA"/>
</dbReference>
<dbReference type="PANTHER" id="PTHR33677">
    <property type="entry name" value="TRANSCRIPTIONAL REPRESSOR FRMR-RELATED"/>
    <property type="match status" value="1"/>
</dbReference>
<reference evidence="3" key="1">
    <citation type="submission" date="2020-05" db="EMBL/GenBank/DDBJ databases">
        <authorList>
            <person name="Chiriac C."/>
            <person name="Salcher M."/>
            <person name="Ghai R."/>
            <person name="Kavagutti S V."/>
        </authorList>
    </citation>
    <scope>NUCLEOTIDE SEQUENCE</scope>
</reference>
<dbReference type="EMBL" id="CAFBMT010000007">
    <property type="protein sequence ID" value="CAB4930712.1"/>
    <property type="molecule type" value="Genomic_DNA"/>
</dbReference>
<organism evidence="3">
    <name type="scientific">freshwater metagenome</name>
    <dbReference type="NCBI Taxonomy" id="449393"/>
    <lineage>
        <taxon>unclassified sequences</taxon>
        <taxon>metagenomes</taxon>
        <taxon>ecological metagenomes</taxon>
    </lineage>
</organism>
<evidence type="ECO:0000313" key="4">
    <source>
        <dbReference type="EMBL" id="CAB4930712.1"/>
    </source>
</evidence>
<dbReference type="GO" id="GO:0006355">
    <property type="term" value="P:regulation of DNA-templated transcription"/>
    <property type="evidence" value="ECO:0007669"/>
    <property type="project" value="InterPro"/>
</dbReference>
<dbReference type="Gene3D" id="1.20.58.1000">
    <property type="entry name" value="Metal-sensitive repressor, helix protomer"/>
    <property type="match status" value="1"/>
</dbReference>
<dbReference type="AlphaFoldDB" id="A0A6J7AES0"/>
<name>A0A6J7AES0_9ZZZZ</name>
<dbReference type="GO" id="GO:0046872">
    <property type="term" value="F:metal ion binding"/>
    <property type="evidence" value="ECO:0007669"/>
    <property type="project" value="InterPro"/>
</dbReference>
<dbReference type="EMBL" id="CAFBOL010000059">
    <property type="protein sequence ID" value="CAB4999107.1"/>
    <property type="molecule type" value="Genomic_DNA"/>
</dbReference>
<evidence type="ECO:0000313" key="2">
    <source>
        <dbReference type="EMBL" id="CAB4718799.1"/>
    </source>
</evidence>
<dbReference type="InterPro" id="IPR038390">
    <property type="entry name" value="Metal_Tscrpt_repr_sf"/>
</dbReference>